<evidence type="ECO:0000313" key="4">
    <source>
        <dbReference type="EMBL" id="PWB93137.1"/>
    </source>
</evidence>
<comment type="similarity">
    <text evidence="1 2">Belongs to the RTX toxin acyltransferase family.</text>
</comment>
<dbReference type="GO" id="GO:0016746">
    <property type="term" value="F:acyltransferase activity"/>
    <property type="evidence" value="ECO:0007669"/>
    <property type="project" value="UniProtKB-UniRule"/>
</dbReference>
<accession>A0A2U1SNE9</accession>
<proteinExistence type="inferred from homology"/>
<dbReference type="EC" id="2.3.1.-" evidence="2"/>
<gene>
    <name evidence="4" type="ORF">C5689_14515</name>
</gene>
<comment type="function">
    <text evidence="2">Involved in fatty acylation of protoxin at internal lysine residues, thereby converting it to the active toxin.</text>
</comment>
<dbReference type="AlphaFoldDB" id="A0A2U1SNE9"/>
<organism evidence="4 5">
    <name type="scientific">Methylosinus sporium</name>
    <dbReference type="NCBI Taxonomy" id="428"/>
    <lineage>
        <taxon>Bacteria</taxon>
        <taxon>Pseudomonadati</taxon>
        <taxon>Pseudomonadota</taxon>
        <taxon>Alphaproteobacteria</taxon>
        <taxon>Hyphomicrobiales</taxon>
        <taxon>Methylocystaceae</taxon>
        <taxon>Methylosinus</taxon>
    </lineage>
</organism>
<keyword evidence="5" id="KW-1185">Reference proteome</keyword>
<dbReference type="InterPro" id="IPR003996">
    <property type="entry name" value="RTX_toxin-activating_protC_bac"/>
</dbReference>
<evidence type="ECO:0000256" key="3">
    <source>
        <dbReference type="SAM" id="MobiDB-lite"/>
    </source>
</evidence>
<protein>
    <recommendedName>
        <fullName evidence="2">RTX toxin-activating lysine-acyltransferase</fullName>
        <ecNumber evidence="2">2.3.1.-</ecNumber>
    </recommendedName>
</protein>
<dbReference type="RefSeq" id="WP_108917988.1">
    <property type="nucleotide sequence ID" value="NZ_BGJY01000048.1"/>
</dbReference>
<keyword evidence="2" id="KW-0963">Cytoplasm</keyword>
<dbReference type="EMBL" id="PUIV01000027">
    <property type="protein sequence ID" value="PWB93137.1"/>
    <property type="molecule type" value="Genomic_DNA"/>
</dbReference>
<dbReference type="OrthoDB" id="5431564at2"/>
<dbReference type="Pfam" id="PF02794">
    <property type="entry name" value="HlyC"/>
    <property type="match status" value="1"/>
</dbReference>
<evidence type="ECO:0000313" key="5">
    <source>
        <dbReference type="Proteomes" id="UP000245137"/>
    </source>
</evidence>
<comment type="caution">
    <text evidence="4">The sequence shown here is derived from an EMBL/GenBank/DDBJ whole genome shotgun (WGS) entry which is preliminary data.</text>
</comment>
<evidence type="ECO:0000256" key="2">
    <source>
        <dbReference type="RuleBase" id="RU368102"/>
    </source>
</evidence>
<keyword evidence="2 4" id="KW-0012">Acyltransferase</keyword>
<reference evidence="4 5" key="1">
    <citation type="journal article" date="2018" name="Appl. Microbiol. Biotechnol.">
        <title>Co-cultivation of the strictly anaerobic methanogen Methanosarcina barkeri with aerobic methanotrophs in an oxygen-limited membrane bioreactor.</title>
        <authorList>
            <person name="In 't Zandt M.H."/>
            <person name="van den Bosch T.J.M."/>
            <person name="Rijkers R."/>
            <person name="van Kessel M.A.H.J."/>
            <person name="Jetten M.S.M."/>
            <person name="Welte C.U."/>
        </authorList>
    </citation>
    <scope>NUCLEOTIDE SEQUENCE [LARGE SCALE GENOMIC DNA]</scope>
    <source>
        <strain evidence="4 5">DSM 17706</strain>
    </source>
</reference>
<dbReference type="GO" id="GO:0031640">
    <property type="term" value="P:killing of cells of another organism"/>
    <property type="evidence" value="ECO:0007669"/>
    <property type="project" value="UniProtKB-KW"/>
</dbReference>
<evidence type="ECO:0000256" key="1">
    <source>
        <dbReference type="ARBA" id="ARBA00005686"/>
    </source>
</evidence>
<feature type="region of interest" description="Disordered" evidence="3">
    <location>
        <begin position="1"/>
        <end position="25"/>
    </location>
</feature>
<sequence>MEPSLFKNGDGQRLPPPAPPLSDEQKRQIAAFREHVYGSLGRVVLAMAATPRYRHHSLADLQSLALEPLLAGRVAIAMATEKDGEPTAAAAGVAIWASVSEEVDAKIREQIKTGVFPLRLKAQEWASGDKHWLLDVIAPTQKLASLVVANFRQVVKGGELRIHPMAARMVDKDMLERMAAASASGGRGEGGRGA</sequence>
<keyword evidence="2" id="KW-0204">Cytolysis</keyword>
<dbReference type="GO" id="GO:0009404">
    <property type="term" value="P:toxin metabolic process"/>
    <property type="evidence" value="ECO:0007669"/>
    <property type="project" value="UniProtKB-UniRule"/>
</dbReference>
<keyword evidence="2 4" id="KW-0808">Transferase</keyword>
<dbReference type="Proteomes" id="UP000245137">
    <property type="component" value="Unassembled WGS sequence"/>
</dbReference>
<comment type="subcellular location">
    <subcellularLocation>
        <location evidence="2">Cytoplasm</location>
    </subcellularLocation>
</comment>
<name>A0A2U1SNE9_METSR</name>
<dbReference type="GO" id="GO:0005737">
    <property type="term" value="C:cytoplasm"/>
    <property type="evidence" value="ECO:0007669"/>
    <property type="project" value="UniProtKB-SubCell"/>
</dbReference>